<dbReference type="AlphaFoldDB" id="A0A835FC56"/>
<sequence length="49" mass="5435">MAKYVWSLVAMVLGASCRPTSFEQYWLWVQHCLPGGEGGALYEKLAAIC</sequence>
<feature type="signal peptide" evidence="1">
    <location>
        <begin position="1"/>
        <end position="17"/>
    </location>
</feature>
<evidence type="ECO:0000313" key="2">
    <source>
        <dbReference type="EMBL" id="KAF8740157.1"/>
    </source>
</evidence>
<keyword evidence="3" id="KW-1185">Reference proteome</keyword>
<gene>
    <name evidence="2" type="ORF">HU200_013818</name>
</gene>
<accession>A0A835FC56</accession>
<feature type="chain" id="PRO_5032935888" evidence="1">
    <location>
        <begin position="18"/>
        <end position="49"/>
    </location>
</feature>
<protein>
    <submittedName>
        <fullName evidence="2">Uncharacterized protein</fullName>
    </submittedName>
</protein>
<dbReference type="OrthoDB" id="689430at2759"/>
<organism evidence="2 3">
    <name type="scientific">Digitaria exilis</name>
    <dbReference type="NCBI Taxonomy" id="1010633"/>
    <lineage>
        <taxon>Eukaryota</taxon>
        <taxon>Viridiplantae</taxon>
        <taxon>Streptophyta</taxon>
        <taxon>Embryophyta</taxon>
        <taxon>Tracheophyta</taxon>
        <taxon>Spermatophyta</taxon>
        <taxon>Magnoliopsida</taxon>
        <taxon>Liliopsida</taxon>
        <taxon>Poales</taxon>
        <taxon>Poaceae</taxon>
        <taxon>PACMAD clade</taxon>
        <taxon>Panicoideae</taxon>
        <taxon>Panicodae</taxon>
        <taxon>Paniceae</taxon>
        <taxon>Anthephorinae</taxon>
        <taxon>Digitaria</taxon>
    </lineage>
</organism>
<reference evidence="2" key="1">
    <citation type="submission" date="2020-07" db="EMBL/GenBank/DDBJ databases">
        <title>Genome sequence and genetic diversity analysis of an under-domesticated orphan crop, white fonio (Digitaria exilis).</title>
        <authorList>
            <person name="Bennetzen J.L."/>
            <person name="Chen S."/>
            <person name="Ma X."/>
            <person name="Wang X."/>
            <person name="Yssel A.E.J."/>
            <person name="Chaluvadi S.R."/>
            <person name="Johnson M."/>
            <person name="Gangashetty P."/>
            <person name="Hamidou F."/>
            <person name="Sanogo M.D."/>
            <person name="Zwaenepoel A."/>
            <person name="Wallace J."/>
            <person name="Van De Peer Y."/>
            <person name="Van Deynze A."/>
        </authorList>
    </citation>
    <scope>NUCLEOTIDE SEQUENCE</scope>
    <source>
        <tissue evidence="2">Leaves</tissue>
    </source>
</reference>
<dbReference type="PROSITE" id="PS51257">
    <property type="entry name" value="PROKAR_LIPOPROTEIN"/>
    <property type="match status" value="1"/>
</dbReference>
<dbReference type="EMBL" id="JACEFO010001325">
    <property type="protein sequence ID" value="KAF8740157.1"/>
    <property type="molecule type" value="Genomic_DNA"/>
</dbReference>
<comment type="caution">
    <text evidence="2">The sequence shown here is derived from an EMBL/GenBank/DDBJ whole genome shotgun (WGS) entry which is preliminary data.</text>
</comment>
<name>A0A835FC56_9POAL</name>
<evidence type="ECO:0000313" key="3">
    <source>
        <dbReference type="Proteomes" id="UP000636709"/>
    </source>
</evidence>
<evidence type="ECO:0000256" key="1">
    <source>
        <dbReference type="SAM" id="SignalP"/>
    </source>
</evidence>
<keyword evidence="1" id="KW-0732">Signal</keyword>
<proteinExistence type="predicted"/>
<dbReference type="Proteomes" id="UP000636709">
    <property type="component" value="Unassembled WGS sequence"/>
</dbReference>